<protein>
    <submittedName>
        <fullName evidence="1">DUF72 domain-containing protein</fullName>
    </submittedName>
</protein>
<organism evidence="1 2">
    <name type="scientific">Phaeocystidibacter luteus</name>
    <dbReference type="NCBI Taxonomy" id="911197"/>
    <lineage>
        <taxon>Bacteria</taxon>
        <taxon>Pseudomonadati</taxon>
        <taxon>Bacteroidota</taxon>
        <taxon>Flavobacteriia</taxon>
        <taxon>Flavobacteriales</taxon>
        <taxon>Phaeocystidibacteraceae</taxon>
        <taxon>Phaeocystidibacter</taxon>
    </lineage>
</organism>
<evidence type="ECO:0000313" key="1">
    <source>
        <dbReference type="EMBL" id="KAB2813910.1"/>
    </source>
</evidence>
<dbReference type="InterPro" id="IPR036520">
    <property type="entry name" value="UPF0759_sf"/>
</dbReference>
<dbReference type="PANTHER" id="PTHR30348">
    <property type="entry name" value="UNCHARACTERIZED PROTEIN YECE"/>
    <property type="match status" value="1"/>
</dbReference>
<dbReference type="Gene3D" id="3.20.20.410">
    <property type="entry name" value="Protein of unknown function UPF0759"/>
    <property type="match status" value="1"/>
</dbReference>
<dbReference type="InterPro" id="IPR002763">
    <property type="entry name" value="DUF72"/>
</dbReference>
<keyword evidence="2" id="KW-1185">Reference proteome</keyword>
<name>A0A6N6RJR1_9FLAO</name>
<dbReference type="Pfam" id="PF01904">
    <property type="entry name" value="DUF72"/>
    <property type="match status" value="1"/>
</dbReference>
<accession>A0A6N6RJR1</accession>
<sequence>MKFGKVEPSREYLAPLPNDHAIVMELEPSPGLTVHLGGTQWGMKEWVGQWYPPGTPQKGYLSAYTQQFSCTELNATHYRTFAPEQVAEWAKQSASEFKFLPKLPQSISHYRRLKNAEEPTALFAESIRPLGEHLGPCFLQMPENYKAEKARDLFDYLEAWPDDIHLALELRHPSWFDDQTLFDDITATLHNKNMNWVLTDAPGRPDVLHMASASKQLMLRYAGWDFHPLEVERIAQWAEKFAQWESTGITDVYLCIHQPSSLRTPESAIQFAAEIKKAKSSIRVTGTPSPLSLF</sequence>
<dbReference type="Proteomes" id="UP000468650">
    <property type="component" value="Unassembled WGS sequence"/>
</dbReference>
<reference evidence="1 2" key="1">
    <citation type="submission" date="2019-09" db="EMBL/GenBank/DDBJ databases">
        <title>Genomes of family Cryomorphaceae.</title>
        <authorList>
            <person name="Bowman J.P."/>
        </authorList>
    </citation>
    <scope>NUCLEOTIDE SEQUENCE [LARGE SCALE GENOMIC DNA]</scope>
    <source>
        <strain evidence="1 2">LMG 25704</strain>
    </source>
</reference>
<dbReference type="OrthoDB" id="9780310at2"/>
<dbReference type="EMBL" id="WBVO01000002">
    <property type="protein sequence ID" value="KAB2813910.1"/>
    <property type="molecule type" value="Genomic_DNA"/>
</dbReference>
<dbReference type="AlphaFoldDB" id="A0A6N6RJR1"/>
<dbReference type="RefSeq" id="WP_151666578.1">
    <property type="nucleotide sequence ID" value="NZ_WBVO01000002.1"/>
</dbReference>
<evidence type="ECO:0000313" key="2">
    <source>
        <dbReference type="Proteomes" id="UP000468650"/>
    </source>
</evidence>
<gene>
    <name evidence="1" type="ORF">F8C67_04290</name>
</gene>
<proteinExistence type="predicted"/>
<dbReference type="SUPFAM" id="SSF117396">
    <property type="entry name" value="TM1631-like"/>
    <property type="match status" value="1"/>
</dbReference>
<dbReference type="PANTHER" id="PTHR30348:SF9">
    <property type="entry name" value="UPF0759 PROTEIN YECE"/>
    <property type="match status" value="1"/>
</dbReference>
<comment type="caution">
    <text evidence="1">The sequence shown here is derived from an EMBL/GenBank/DDBJ whole genome shotgun (WGS) entry which is preliminary data.</text>
</comment>